<name>A0A420VHE3_9BACI</name>
<sequence>MKTFKTVFLTGATGLLGRALISRLKEYQVICLILLAESAEFSAIV</sequence>
<comment type="caution">
    <text evidence="1">The sequence shown here is derived from an EMBL/GenBank/DDBJ whole genome shotgun (WGS) entry which is preliminary data.</text>
</comment>
<gene>
    <name evidence="1" type="ORF">Cdeb_00047</name>
</gene>
<accession>A0A420VHE3</accession>
<dbReference type="Gene3D" id="3.40.50.720">
    <property type="entry name" value="NAD(P)-binding Rossmann-like Domain"/>
    <property type="match status" value="1"/>
</dbReference>
<keyword evidence="2" id="KW-1185">Reference proteome</keyword>
<evidence type="ECO:0008006" key="3">
    <source>
        <dbReference type="Google" id="ProtNLM"/>
    </source>
</evidence>
<protein>
    <recommendedName>
        <fullName evidence="3">Male sterility protein</fullName>
    </recommendedName>
</protein>
<organism evidence="1 2">
    <name type="scientific">Caldibacillus debilis GB1</name>
    <dbReference type="NCBI Taxonomy" id="1339248"/>
    <lineage>
        <taxon>Bacteria</taxon>
        <taxon>Bacillati</taxon>
        <taxon>Bacillota</taxon>
        <taxon>Bacilli</taxon>
        <taxon>Bacillales</taxon>
        <taxon>Bacillaceae</taxon>
        <taxon>Caldibacillus</taxon>
    </lineage>
</organism>
<dbReference type="SUPFAM" id="SSF51735">
    <property type="entry name" value="NAD(P)-binding Rossmann-fold domains"/>
    <property type="match status" value="1"/>
</dbReference>
<reference evidence="1 2" key="1">
    <citation type="submission" date="2013-12" db="EMBL/GenBank/DDBJ databases">
        <title>Genome and proteome characterization of Caldibacillus debilis GB1 derived from a cellulolytic aero-tolerant co-culture.</title>
        <authorList>
            <person name="Wushke S.T."/>
            <person name="Zhang X."/>
            <person name="Fristensky B."/>
            <person name="Wilkins J.A."/>
            <person name="Levin D.B."/>
            <person name="Sparling R."/>
        </authorList>
    </citation>
    <scope>NUCLEOTIDE SEQUENCE [LARGE SCALE GENOMIC DNA]</scope>
    <source>
        <strain evidence="1 2">GB1</strain>
    </source>
</reference>
<dbReference type="AlphaFoldDB" id="A0A420VHE3"/>
<dbReference type="Proteomes" id="UP000286235">
    <property type="component" value="Unassembled WGS sequence"/>
</dbReference>
<dbReference type="InterPro" id="IPR036291">
    <property type="entry name" value="NAD(P)-bd_dom_sf"/>
</dbReference>
<evidence type="ECO:0000313" key="2">
    <source>
        <dbReference type="Proteomes" id="UP000286235"/>
    </source>
</evidence>
<dbReference type="EMBL" id="AZRV01000011">
    <property type="protein sequence ID" value="RKO62960.1"/>
    <property type="molecule type" value="Genomic_DNA"/>
</dbReference>
<proteinExistence type="predicted"/>
<evidence type="ECO:0000313" key="1">
    <source>
        <dbReference type="EMBL" id="RKO62960.1"/>
    </source>
</evidence>